<dbReference type="Pfam" id="PF18340">
    <property type="entry name" value="TraI_2B"/>
    <property type="match status" value="1"/>
</dbReference>
<dbReference type="SUPFAM" id="SSF55464">
    <property type="entry name" value="Origin of replication-binding domain, RBD-like"/>
    <property type="match status" value="1"/>
</dbReference>
<dbReference type="Pfam" id="PF07057">
    <property type="entry name" value="TraI_C"/>
    <property type="match status" value="1"/>
</dbReference>
<dbReference type="NCBIfam" id="NF041492">
    <property type="entry name" value="MobF"/>
    <property type="match status" value="1"/>
</dbReference>
<dbReference type="CDD" id="cd17933">
    <property type="entry name" value="DEXSc_RecD-like"/>
    <property type="match status" value="1"/>
</dbReference>
<dbReference type="InterPro" id="IPR014862">
    <property type="entry name" value="TrwC"/>
</dbReference>
<dbReference type="Gene3D" id="2.30.30.940">
    <property type="match status" value="1"/>
</dbReference>
<sequence>MLSLSRVSSASGASSYYEQEDNYYFLGEATTAWFGKGAESLGLSGAVNRDDFKHVLEGKLPNGESLEHMVNGENKHRPGYDLTFSAPKSVSVLALVVGDKAVLDAHNRAVKFALTEIEKSASTRIMKEGVVSIEQTNNITAALFMHDTNRNLEPALHTHAILNNITETKDGSWKTLSTDKSLESNAFIETIWKNPVAFGSLYRQHLKPDLEGLGYTLIEAGKYGQFEIKGVPTELFSSRGKEIIDAVGKDATAKQKSVAAKDTRKKKDFTNIEEVRESWKKQLSETGFDPEKIKNHEKIISTKDNDVDIKSVVKQVIKNLEKNNAKFTHDKLLSQVINSIGIERFESINSLRDVIKEEIKEGYLVPLKSNGDLFTTLGHLKSETNVVRLVNQLSDEKIKLSSKDSSSLANYMVSNDSQFKSISITGNNEFSIKTLDSISQLANENEKNSVVIVPDNKTKRFISENMTGDTKVLSVSDVNSDKKQLLQNSIVSIYKSESIKLDSINDILNKAKNENSIVVSIDTKTRTNEGIFSDVLKKADVETFSFYESNKNKQIYFVSDVDKGDRLKIASKQYMTLSINNKDAIIQVHDNKTKQQVNNAIRGQLITHGLLSERSVNVRNEQQVFLSDENRNLRNTYKKGLILDNVKENKRFKIADVDKAKNALLLINDEGERSRLSIKDIDKNYNLIEEKNINLRIGEKVKTYQRTGNLKSNSEYTVSAIRKGNFLFGEKVYLEDKEGRTVSLNPKKTTSLDYNYSETFGSSLNSNRTVIAILNKNDVSSTTMNKIKKSGDSIIAITGMSKDSAESKIEKVDAGINHIPKNTGNIFDTISKINEMKKDTLSDFDKIIELSIDKSSGGNVFFNGAAVVMNATNLDSSLSLEKITDAINIRIENGHIIPITSTALTDNYVKRETFNNEINIVKRIFEGKNKATPISSDTSILDNNKSLTKGQRAASELLLTSKDSIIAIQGYAGVGKTTQFKTVAQAIQTTRPDITLRGLAPTHRAVSELKGAGIESQTIASFTQEMAVNESQANYKNTVFIIDESSMTGNKGLSQLLDSITGNGGRVILSGDKDQLKSFESGVPFKLTLERSAIDHVVMDEIVRQTPELKPAVEAIIQGKVQESISVIQKVSPNTVPRSNNSYAPDTSVIDLKGKEREDKLEVITQDFVSRTLDARNDTFIITPLNSDRNAINEGIHDLLVQNRALPSGVEIQTYERVNNQEYDIKTTQFWQSNIDNTVKISNNYFNIDNVNKDGVITLTNLETKQEFAFSALEADPRNISVYRERNIEVSVGDKMRMTVTDIEQNAFNNDVGVVKSIDKEHVTIDFSGREVTFDPQQHNGKHIDYAYAITSYSSQGASIPYVIVYDGSEDNKRNLAALDNTYVELSRSKEHVQLYVDDLEKWEKHIEYNTGERVTAHAKLNYSENQKANISLKEWNDSAGISGKLAEKLPDSLQDIAKYSSKKQEILLPVHDEYGVQRGNYHIPVGIFSGTLDFELAHYKGADDGSIIVINKGDNELTPVIYEKTDIEQAINNDSTDSSIIIKLDEKDKNDANQLELTKEEISLQEAIEEIIYSKDKTEINIPIDEKKERLMDNIIDTKEEINQGIDYINEPDSKESDKRIRHDEENIVRHHPEKESSKNMDINI</sequence>
<dbReference type="Pfam" id="PF08751">
    <property type="entry name" value="TrwC"/>
    <property type="match status" value="1"/>
</dbReference>
<dbReference type="InterPro" id="IPR040668">
    <property type="entry name" value="TraI_2B"/>
</dbReference>
<dbReference type="Pfam" id="PF13604">
    <property type="entry name" value="AAA_30"/>
    <property type="match status" value="1"/>
</dbReference>
<dbReference type="Gene3D" id="3.40.50.300">
    <property type="entry name" value="P-loop containing nucleotide triphosphate hydrolases"/>
    <property type="match status" value="2"/>
</dbReference>
<name>A0ABV1LFZ1_9GAMM</name>
<dbReference type="Proteomes" id="UP001436462">
    <property type="component" value="Unassembled WGS sequence"/>
</dbReference>
<dbReference type="EMBL" id="JBEEWF010000015">
    <property type="protein sequence ID" value="MEQ5349961.1"/>
    <property type="molecule type" value="Genomic_DNA"/>
</dbReference>
<comment type="caution">
    <text evidence="4">The sequence shown here is derived from an EMBL/GenBank/DDBJ whole genome shotgun (WGS) entry which is preliminary data.</text>
</comment>
<protein>
    <submittedName>
        <fullName evidence="4">MobF family relaxase</fullName>
    </submittedName>
</protein>
<dbReference type="NCBIfam" id="TIGR02686">
    <property type="entry name" value="relax_trwC"/>
    <property type="match status" value="1"/>
</dbReference>
<dbReference type="InterPro" id="IPR027417">
    <property type="entry name" value="P-loop_NTPase"/>
</dbReference>
<evidence type="ECO:0000259" key="2">
    <source>
        <dbReference type="Pfam" id="PF08751"/>
    </source>
</evidence>
<dbReference type="CDD" id="cd18809">
    <property type="entry name" value="SF1_C_RecD"/>
    <property type="match status" value="1"/>
</dbReference>
<dbReference type="RefSeq" id="WP_349420284.1">
    <property type="nucleotide sequence ID" value="NZ_JBEEWF010000015.1"/>
</dbReference>
<organism evidence="4 5">
    <name type="scientific">Proteus genomosp. 6</name>
    <dbReference type="NCBI Taxonomy" id="1311820"/>
    <lineage>
        <taxon>Bacteria</taxon>
        <taxon>Pseudomonadati</taxon>
        <taxon>Pseudomonadota</taxon>
        <taxon>Gammaproteobacteria</taxon>
        <taxon>Enterobacterales</taxon>
        <taxon>Morganellaceae</taxon>
        <taxon>Proteus</taxon>
    </lineage>
</organism>
<gene>
    <name evidence="4" type="primary">mobF</name>
    <name evidence="4" type="ORF">ABN253_17485</name>
</gene>
<reference evidence="4 5" key="1">
    <citation type="submission" date="2024-04" db="EMBL/GenBank/DDBJ databases">
        <title>Role of Flies in the Dissemination of Carbapenem-Resistant Enterobacteriaceae (CRE): An Epidemiological and Genomic Study in China.</title>
        <authorList>
            <person name="Kaichao C."/>
            <person name="Zhang R."/>
            <person name="Chen S."/>
        </authorList>
    </citation>
    <scope>NUCLEOTIDE SEQUENCE [LARGE SCALE GENOMIC DNA]</scope>
    <source>
        <strain evidence="5">fly-1011</strain>
    </source>
</reference>
<proteinExistence type="predicted"/>
<accession>A0ABV1LFZ1</accession>
<evidence type="ECO:0000313" key="4">
    <source>
        <dbReference type="EMBL" id="MEQ5349961.1"/>
    </source>
</evidence>
<evidence type="ECO:0000259" key="3">
    <source>
        <dbReference type="Pfam" id="PF18340"/>
    </source>
</evidence>
<feature type="domain" description="TrwC relaxase" evidence="2">
    <location>
        <begin position="11"/>
        <end position="285"/>
    </location>
</feature>
<evidence type="ECO:0000259" key="1">
    <source>
        <dbReference type="Pfam" id="PF07057"/>
    </source>
</evidence>
<keyword evidence="5" id="KW-1185">Reference proteome</keyword>
<dbReference type="InterPro" id="IPR014059">
    <property type="entry name" value="TraI/TrwC_relax"/>
</dbReference>
<feature type="domain" description="TraI 2B/2B-like" evidence="3">
    <location>
        <begin position="622"/>
        <end position="695"/>
    </location>
</feature>
<evidence type="ECO:0000313" key="5">
    <source>
        <dbReference type="Proteomes" id="UP001436462"/>
    </source>
</evidence>
<feature type="domain" description="DNA helicase TraI type C-terminal" evidence="1">
    <location>
        <begin position="1465"/>
        <end position="1559"/>
    </location>
</feature>
<dbReference type="SUPFAM" id="SSF52540">
    <property type="entry name" value="P-loop containing nucleoside triphosphate hydrolases"/>
    <property type="match status" value="2"/>
</dbReference>
<dbReference type="InterPro" id="IPR009767">
    <property type="entry name" value="DNA_helicase_TraI_C"/>
</dbReference>